<dbReference type="SUPFAM" id="SSF49472">
    <property type="entry name" value="Transthyretin (synonym: prealbumin)"/>
    <property type="match status" value="1"/>
</dbReference>
<gene>
    <name evidence="9" type="ORF">SSPSH_001379</name>
</gene>
<evidence type="ECO:0000256" key="4">
    <source>
        <dbReference type="ARBA" id="ARBA00011881"/>
    </source>
</evidence>
<evidence type="ECO:0000313" key="9">
    <source>
        <dbReference type="EMBL" id="ERJ19609.1"/>
    </source>
</evidence>
<dbReference type="RefSeq" id="WP_006912874.1">
    <property type="nucleotide sequence ID" value="NZ_AFNV02000008.1"/>
</dbReference>
<comment type="catalytic activity">
    <reaction evidence="1 7">
        <text>5-hydroxyisourate + H2O = 5-hydroxy-2-oxo-4-ureido-2,5-dihydro-1H-imidazole-5-carboxylate + H(+)</text>
        <dbReference type="Rhea" id="RHEA:23736"/>
        <dbReference type="ChEBI" id="CHEBI:15377"/>
        <dbReference type="ChEBI" id="CHEBI:15378"/>
        <dbReference type="ChEBI" id="CHEBI:18072"/>
        <dbReference type="ChEBI" id="CHEBI:58639"/>
        <dbReference type="EC" id="3.5.2.17"/>
    </reaction>
</comment>
<evidence type="ECO:0000256" key="2">
    <source>
        <dbReference type="ARBA" id="ARBA00002704"/>
    </source>
</evidence>
<proteinExistence type="inferred from homology"/>
<evidence type="ECO:0000256" key="1">
    <source>
        <dbReference type="ARBA" id="ARBA00001043"/>
    </source>
</evidence>
<keyword evidence="6 7" id="KW-0378">Hydrolase</keyword>
<keyword evidence="10" id="KW-1185">Reference proteome</keyword>
<sequence>MGALTTHVLDTTRGGPAAGLRVELWRLGDDVAAAPLADFVTNDDGRAHGPLCEGEAFIAGSYELIFHVGAYFADSGATRVFLDRVPVRFTVDRPDEHYHVPLLVSPFAYSSYRGS</sequence>
<dbReference type="CDD" id="cd05822">
    <property type="entry name" value="TLP_HIUase"/>
    <property type="match status" value="1"/>
</dbReference>
<evidence type="ECO:0000256" key="6">
    <source>
        <dbReference type="ARBA" id="ARBA00022801"/>
    </source>
</evidence>
<name>U2FUI9_9GAMM</name>
<dbReference type="EC" id="3.5.2.17" evidence="7"/>
<dbReference type="GO" id="GO:0033971">
    <property type="term" value="F:hydroxyisourate hydrolase activity"/>
    <property type="evidence" value="ECO:0007669"/>
    <property type="project" value="UniProtKB-EC"/>
</dbReference>
<dbReference type="PROSITE" id="PS00768">
    <property type="entry name" value="TRANSTHYRETIN_1"/>
    <property type="match status" value="1"/>
</dbReference>
<dbReference type="Proteomes" id="UP000006242">
    <property type="component" value="Unassembled WGS sequence"/>
</dbReference>
<dbReference type="EMBL" id="AFNV02000008">
    <property type="protein sequence ID" value="ERJ19609.1"/>
    <property type="molecule type" value="Genomic_DNA"/>
</dbReference>
<reference evidence="9 10" key="1">
    <citation type="journal article" date="2011" name="J. Bacteriol.">
        <title>Genome sequence of Salinisphaera shabanensis, a gammaproteobacterium from the harsh, variable environment of the brine-seawater interface of the Shaban Deep in the Red Sea.</title>
        <authorList>
            <person name="Antunes A."/>
            <person name="Alam I."/>
            <person name="Bajic V.B."/>
            <person name="Stingl U."/>
        </authorList>
    </citation>
    <scope>NUCLEOTIDE SEQUENCE [LARGE SCALE GENOMIC DNA]</scope>
    <source>
        <strain evidence="9 10">E1L3A</strain>
    </source>
</reference>
<dbReference type="PANTHER" id="PTHR10395:SF7">
    <property type="entry name" value="5-HYDROXYISOURATE HYDROLASE"/>
    <property type="match status" value="1"/>
</dbReference>
<protein>
    <recommendedName>
        <fullName evidence="7">5-hydroxyisourate hydrolase</fullName>
        <shortName evidence="7">HIU hydrolase</shortName>
        <shortName evidence="7">HIUHase</shortName>
        <ecNumber evidence="7">3.5.2.17</ecNumber>
    </recommendedName>
</protein>
<dbReference type="InterPro" id="IPR023418">
    <property type="entry name" value="Thyroxine_BS"/>
</dbReference>
<evidence type="ECO:0000256" key="3">
    <source>
        <dbReference type="ARBA" id="ARBA00009850"/>
    </source>
</evidence>
<dbReference type="InterPro" id="IPR036817">
    <property type="entry name" value="Transthyretin/HIU_hydrolase_sf"/>
</dbReference>
<accession>U2FUI9</accession>
<comment type="subunit">
    <text evidence="4 7">Homotetramer.</text>
</comment>
<dbReference type="GO" id="GO:0006144">
    <property type="term" value="P:purine nucleobase metabolic process"/>
    <property type="evidence" value="ECO:0007669"/>
    <property type="project" value="UniProtKB-KW"/>
</dbReference>
<reference evidence="9 10" key="2">
    <citation type="journal article" date="2013" name="PLoS ONE">
        <title>INDIGO - INtegrated Data Warehouse of MIcrobial GenOmes with Examples from the Red Sea Extremophiles.</title>
        <authorList>
            <person name="Alam I."/>
            <person name="Antunes A."/>
            <person name="Kamau A.A."/>
            <person name="Ba Alawi W."/>
            <person name="Kalkatawi M."/>
            <person name="Stingl U."/>
            <person name="Bajic V.B."/>
        </authorList>
    </citation>
    <scope>NUCLEOTIDE SEQUENCE [LARGE SCALE GENOMIC DNA]</scope>
    <source>
        <strain evidence="9 10">E1L3A</strain>
    </source>
</reference>
<comment type="similarity">
    <text evidence="3 7">Belongs to the transthyretin family. 5-hydroxyisourate hydrolase subfamily.</text>
</comment>
<feature type="domain" description="Transthyretin/hydroxyisourate hydrolase" evidence="8">
    <location>
        <begin position="4"/>
        <end position="114"/>
    </location>
</feature>
<evidence type="ECO:0000256" key="5">
    <source>
        <dbReference type="ARBA" id="ARBA00022631"/>
    </source>
</evidence>
<dbReference type="InterPro" id="IPR023416">
    <property type="entry name" value="Transthyretin/HIU_hydrolase_d"/>
</dbReference>
<dbReference type="Gene3D" id="2.60.40.180">
    <property type="entry name" value="Transthyretin/hydroxyisourate hydrolase domain"/>
    <property type="match status" value="1"/>
</dbReference>
<comment type="caution">
    <text evidence="9">The sequence shown here is derived from an EMBL/GenBank/DDBJ whole genome shotgun (WGS) entry which is preliminary data.</text>
</comment>
<dbReference type="STRING" id="1033802.SSPSH_001379"/>
<dbReference type="PANTHER" id="PTHR10395">
    <property type="entry name" value="URICASE AND TRANSTHYRETIN-RELATED"/>
    <property type="match status" value="1"/>
</dbReference>
<dbReference type="InterPro" id="IPR014306">
    <property type="entry name" value="Hydroxyisourate_hydrolase"/>
</dbReference>
<comment type="function">
    <text evidence="2">Catalyzes the hydrolysis of 5-hydroxyisourate (HIU) to 2-oxo-4-hydroxy-4-carboxy-5-ureidoimidazoline (OHCU).</text>
</comment>
<dbReference type="NCBIfam" id="TIGR02962">
    <property type="entry name" value="hdxy_isourate"/>
    <property type="match status" value="1"/>
</dbReference>
<evidence type="ECO:0000256" key="7">
    <source>
        <dbReference type="RuleBase" id="RU361270"/>
    </source>
</evidence>
<organism evidence="9 10">
    <name type="scientific">Salinisphaera shabanensis E1L3A</name>
    <dbReference type="NCBI Taxonomy" id="1033802"/>
    <lineage>
        <taxon>Bacteria</taxon>
        <taxon>Pseudomonadati</taxon>
        <taxon>Pseudomonadota</taxon>
        <taxon>Gammaproteobacteria</taxon>
        <taxon>Salinisphaerales</taxon>
        <taxon>Salinisphaeraceae</taxon>
        <taxon>Salinisphaera</taxon>
    </lineage>
</organism>
<dbReference type="OrthoDB" id="9792386at2"/>
<dbReference type="eggNOG" id="COG2351">
    <property type="taxonomic scope" value="Bacteria"/>
</dbReference>
<dbReference type="Pfam" id="PF00576">
    <property type="entry name" value="Transthyretin"/>
    <property type="match status" value="1"/>
</dbReference>
<keyword evidence="5 7" id="KW-0659">Purine metabolism</keyword>
<dbReference type="AlphaFoldDB" id="U2FUI9"/>
<evidence type="ECO:0000259" key="8">
    <source>
        <dbReference type="Pfam" id="PF00576"/>
    </source>
</evidence>
<evidence type="ECO:0000313" key="10">
    <source>
        <dbReference type="Proteomes" id="UP000006242"/>
    </source>
</evidence>